<reference evidence="12" key="1">
    <citation type="submission" date="2021-10" db="EMBL/GenBank/DDBJ databases">
        <title>The complete genome sequence of Leeia sp. TBRC 13508.</title>
        <authorList>
            <person name="Charoenyingcharoen P."/>
            <person name="Yukphan P."/>
        </authorList>
    </citation>
    <scope>NUCLEOTIDE SEQUENCE</scope>
    <source>
        <strain evidence="12">TBRC 13508</strain>
    </source>
</reference>
<evidence type="ECO:0000256" key="7">
    <source>
        <dbReference type="ARBA" id="ARBA00022679"/>
    </source>
</evidence>
<dbReference type="InterPro" id="IPR000891">
    <property type="entry name" value="PYR_CT"/>
</dbReference>
<dbReference type="InterPro" id="IPR054692">
    <property type="entry name" value="LeuA-like_post-cat"/>
</dbReference>
<keyword evidence="6 10" id="KW-0028">Amino-acid biosynthesis</keyword>
<keyword evidence="5 10" id="KW-0432">Leucine biosynthesis</keyword>
<dbReference type="InterPro" id="IPR036230">
    <property type="entry name" value="LeuA_allosteric_dom_sf"/>
</dbReference>
<feature type="binding site" evidence="10">
    <location>
        <position position="243"/>
    </location>
    <ligand>
        <name>Mg(2+)</name>
        <dbReference type="ChEBI" id="CHEBI:18420"/>
    </ligand>
</feature>
<dbReference type="InterPro" id="IPR013709">
    <property type="entry name" value="2-isopropylmalate_synth_dimer"/>
</dbReference>
<keyword evidence="10" id="KW-0460">Magnesium</keyword>
<name>A0ABS8D444_9NEIS</name>
<sequence length="556" mass="61951">MNADKYAKFQAMPFTDRNWPNQQIYQAPIWCSTDLRDGNQALANPMSVATKHAFFNLLVKIGFKEIEVAFPSASEIDFQFVRELIEEDRIPSDVTIGAITQARSHLIEKTFEAFKGAKRVIIHLYNPTAPRWREVVYQKTKAEMIDMAVSATAQIKALALANPETEWVFQYSPETFSATEIDFSLAICEAVVACWQPTPAQPMILNLPATVELSTPNHYADQIEWMHRHLANRDAIYLSVHPHNDRGTGVAAAELAVTAGAERIEGCLFGNGERTGNVDLVTLAMNLYSQGIDPKLDFSQIDEIKTAVETFTNLPVHPRHPYAGDLVYTAFSGSHQDAIKKGFAAQAPDQPWSVPYLPIDPKDVGRNYEAVIVVNSQSGKGGIAWVLEQQFHYRLPRAFQAAFAQFVQQESDRTGIAQTPAQIHQLFEQYFRPTSPLLALNPDSAYQFKAHQLEICLIHQSNIVELSSQGSGPLHALLNALNQYFSKDAEIIQYEEHAIERGASANAVCYVELSHPDGKLSQGIGQHEDIVAASFYALLNAFAALIDVKNEEKSKY</sequence>
<evidence type="ECO:0000313" key="13">
    <source>
        <dbReference type="Proteomes" id="UP001165395"/>
    </source>
</evidence>
<dbReference type="SUPFAM" id="SSF89000">
    <property type="entry name" value="post-HMGL domain-like"/>
    <property type="match status" value="1"/>
</dbReference>
<evidence type="ECO:0000259" key="11">
    <source>
        <dbReference type="PROSITE" id="PS50991"/>
    </source>
</evidence>
<dbReference type="Gene3D" id="3.20.20.70">
    <property type="entry name" value="Aldolase class I"/>
    <property type="match status" value="1"/>
</dbReference>
<dbReference type="RefSeq" id="WP_227179284.1">
    <property type="nucleotide sequence ID" value="NZ_JAJBZT010000002.1"/>
</dbReference>
<dbReference type="EC" id="2.3.3.13" evidence="4 10"/>
<evidence type="ECO:0000256" key="1">
    <source>
        <dbReference type="ARBA" id="ARBA00000064"/>
    </source>
</evidence>
<keyword evidence="7 10" id="KW-0808">Transferase</keyword>
<evidence type="ECO:0000256" key="8">
    <source>
        <dbReference type="ARBA" id="ARBA00022723"/>
    </source>
</evidence>
<dbReference type="PROSITE" id="PS00815">
    <property type="entry name" value="AIPM_HOMOCIT_SYNTH_1"/>
    <property type="match status" value="1"/>
</dbReference>
<gene>
    <name evidence="10 12" type="primary">leuA</name>
    <name evidence="12" type="ORF">LIN78_05380</name>
</gene>
<dbReference type="PANTHER" id="PTHR46911:SF1">
    <property type="entry name" value="2-ISOPROPYLMALATE SYNTHASE"/>
    <property type="match status" value="1"/>
</dbReference>
<keyword evidence="13" id="KW-1185">Reference proteome</keyword>
<feature type="binding site" evidence="10">
    <location>
        <position position="277"/>
    </location>
    <ligand>
        <name>Mg(2+)</name>
        <dbReference type="ChEBI" id="CHEBI:18420"/>
    </ligand>
</feature>
<dbReference type="EMBL" id="JAJBZT010000002">
    <property type="protein sequence ID" value="MCB6182979.1"/>
    <property type="molecule type" value="Genomic_DNA"/>
</dbReference>
<dbReference type="InterPro" id="IPR039371">
    <property type="entry name" value="LeuA_N_DRE-TIM"/>
</dbReference>
<dbReference type="InterPro" id="IPR002034">
    <property type="entry name" value="AIPM/Hcit_synth_CS"/>
</dbReference>
<dbReference type="GO" id="GO:0003852">
    <property type="term" value="F:2-isopropylmalate synthase activity"/>
    <property type="evidence" value="ECO:0007669"/>
    <property type="project" value="UniProtKB-EC"/>
</dbReference>
<dbReference type="CDD" id="cd07942">
    <property type="entry name" value="DRE_TIM_LeuA"/>
    <property type="match status" value="1"/>
</dbReference>
<accession>A0ABS8D444</accession>
<keyword evidence="12" id="KW-0012">Acyltransferase</keyword>
<dbReference type="Pfam" id="PF22615">
    <property type="entry name" value="IPMS_D2"/>
    <property type="match status" value="1"/>
</dbReference>
<feature type="region of interest" description="Regulatory domain" evidence="10">
    <location>
        <begin position="434"/>
        <end position="556"/>
    </location>
</feature>
<dbReference type="NCBIfam" id="TIGR00970">
    <property type="entry name" value="leuA_yeast"/>
    <property type="match status" value="1"/>
</dbReference>
<comment type="caution">
    <text evidence="12">The sequence shown here is derived from an EMBL/GenBank/DDBJ whole genome shotgun (WGS) entry which is preliminary data.</text>
</comment>
<comment type="subunit">
    <text evidence="10">Homodimer.</text>
</comment>
<comment type="cofactor">
    <cofactor evidence="10">
        <name>Mg(2+)</name>
        <dbReference type="ChEBI" id="CHEBI:18420"/>
    </cofactor>
</comment>
<dbReference type="Proteomes" id="UP001165395">
    <property type="component" value="Unassembled WGS sequence"/>
</dbReference>
<evidence type="ECO:0000256" key="3">
    <source>
        <dbReference type="ARBA" id="ARBA00009767"/>
    </source>
</evidence>
<evidence type="ECO:0000313" key="12">
    <source>
        <dbReference type="EMBL" id="MCB6182979.1"/>
    </source>
</evidence>
<proteinExistence type="inferred from homology"/>
<dbReference type="PROSITE" id="PS00816">
    <property type="entry name" value="AIPM_HOMOCIT_SYNTH_2"/>
    <property type="match status" value="1"/>
</dbReference>
<comment type="function">
    <text evidence="10">Catalyzes the condensation of the acetyl group of acetyl-CoA with 3-methyl-2-oxobutanoate (2-ketoisovalerate) to form 3-carboxy-3-hydroxy-4-methylpentanoate (2-isopropylmalate).</text>
</comment>
<dbReference type="Pfam" id="PF00682">
    <property type="entry name" value="HMGL-like"/>
    <property type="match status" value="1"/>
</dbReference>
<dbReference type="InterPro" id="IPR005668">
    <property type="entry name" value="IPM_Synthase"/>
</dbReference>
<feature type="binding site" evidence="10">
    <location>
        <position position="241"/>
    </location>
    <ligand>
        <name>Mg(2+)</name>
        <dbReference type="ChEBI" id="CHEBI:18420"/>
    </ligand>
</feature>
<comment type="similarity">
    <text evidence="3 10">Belongs to the alpha-IPM synthase/homocitrate synthase family. LeuA type 2 subfamily.</text>
</comment>
<comment type="pathway">
    <text evidence="2 10">Amino-acid biosynthesis; L-leucine biosynthesis; L-leucine from 3-methyl-2-oxobutanoate: step 1/4.</text>
</comment>
<dbReference type="Pfam" id="PF08502">
    <property type="entry name" value="LeuA_dimer"/>
    <property type="match status" value="1"/>
</dbReference>
<evidence type="ECO:0000256" key="4">
    <source>
        <dbReference type="ARBA" id="ARBA00012973"/>
    </source>
</evidence>
<dbReference type="PANTHER" id="PTHR46911">
    <property type="match status" value="1"/>
</dbReference>
<dbReference type="SUPFAM" id="SSF110921">
    <property type="entry name" value="2-isopropylmalate synthase LeuA, allosteric (dimerisation) domain"/>
    <property type="match status" value="1"/>
</dbReference>
<dbReference type="SUPFAM" id="SSF51569">
    <property type="entry name" value="Aldolase"/>
    <property type="match status" value="1"/>
</dbReference>
<dbReference type="HAMAP" id="MF_00572">
    <property type="entry name" value="LeuA_type2"/>
    <property type="match status" value="1"/>
</dbReference>
<dbReference type="Gene3D" id="3.30.160.270">
    <property type="match status" value="1"/>
</dbReference>
<feature type="binding site" evidence="10">
    <location>
        <position position="37"/>
    </location>
    <ligand>
        <name>Mg(2+)</name>
        <dbReference type="ChEBI" id="CHEBI:18420"/>
    </ligand>
</feature>
<dbReference type="NCBIfam" id="NF002991">
    <property type="entry name" value="PRK03739.1"/>
    <property type="match status" value="1"/>
</dbReference>
<protein>
    <recommendedName>
        <fullName evidence="4 10">2-isopropylmalate synthase</fullName>
        <ecNumber evidence="4 10">2.3.3.13</ecNumber>
    </recommendedName>
    <alternativeName>
        <fullName evidence="10">Alpha-IPM synthase</fullName>
    </alternativeName>
    <alternativeName>
        <fullName evidence="10">Alpha-isopropylmalate synthase</fullName>
    </alternativeName>
</protein>
<keyword evidence="9 10" id="KW-0100">Branched-chain amino acid biosynthesis</keyword>
<comment type="subcellular location">
    <subcellularLocation>
        <location evidence="10">Cytoplasm</location>
    </subcellularLocation>
</comment>
<dbReference type="SMART" id="SM00917">
    <property type="entry name" value="LeuA_dimer"/>
    <property type="match status" value="1"/>
</dbReference>
<feature type="domain" description="Pyruvate carboxyltransferase" evidence="11">
    <location>
        <begin position="28"/>
        <end position="302"/>
    </location>
</feature>
<evidence type="ECO:0000256" key="2">
    <source>
        <dbReference type="ARBA" id="ARBA00004689"/>
    </source>
</evidence>
<evidence type="ECO:0000256" key="5">
    <source>
        <dbReference type="ARBA" id="ARBA00022430"/>
    </source>
</evidence>
<evidence type="ECO:0000256" key="10">
    <source>
        <dbReference type="HAMAP-Rule" id="MF_00572"/>
    </source>
</evidence>
<dbReference type="PROSITE" id="PS50991">
    <property type="entry name" value="PYR_CT"/>
    <property type="match status" value="1"/>
</dbReference>
<keyword evidence="10" id="KW-0963">Cytoplasm</keyword>
<comment type="catalytic activity">
    <reaction evidence="1 10">
        <text>3-methyl-2-oxobutanoate + acetyl-CoA + H2O = (2S)-2-isopropylmalate + CoA + H(+)</text>
        <dbReference type="Rhea" id="RHEA:21524"/>
        <dbReference type="ChEBI" id="CHEBI:1178"/>
        <dbReference type="ChEBI" id="CHEBI:11851"/>
        <dbReference type="ChEBI" id="CHEBI:15377"/>
        <dbReference type="ChEBI" id="CHEBI:15378"/>
        <dbReference type="ChEBI" id="CHEBI:57287"/>
        <dbReference type="ChEBI" id="CHEBI:57288"/>
        <dbReference type="EC" id="2.3.3.13"/>
    </reaction>
</comment>
<dbReference type="InterPro" id="IPR013785">
    <property type="entry name" value="Aldolase_TIM"/>
</dbReference>
<evidence type="ECO:0000256" key="6">
    <source>
        <dbReference type="ARBA" id="ARBA00022605"/>
    </source>
</evidence>
<evidence type="ECO:0000256" key="9">
    <source>
        <dbReference type="ARBA" id="ARBA00023304"/>
    </source>
</evidence>
<organism evidence="12 13">
    <name type="scientific">Leeia speluncae</name>
    <dbReference type="NCBI Taxonomy" id="2884804"/>
    <lineage>
        <taxon>Bacteria</taxon>
        <taxon>Pseudomonadati</taxon>
        <taxon>Pseudomonadota</taxon>
        <taxon>Betaproteobacteria</taxon>
        <taxon>Neisseriales</taxon>
        <taxon>Leeiaceae</taxon>
        <taxon>Leeia</taxon>
    </lineage>
</organism>
<keyword evidence="8 10" id="KW-0479">Metal-binding</keyword>